<evidence type="ECO:0008006" key="3">
    <source>
        <dbReference type="Google" id="ProtNLM"/>
    </source>
</evidence>
<protein>
    <recommendedName>
        <fullName evidence="3">Phytanoyl-CoA dioxygenase</fullName>
    </recommendedName>
</protein>
<gene>
    <name evidence="1" type="ORF">PM001_LOCUS23317</name>
</gene>
<dbReference type="InterPro" id="IPR008775">
    <property type="entry name" value="Phytyl_CoA_dOase-like"/>
</dbReference>
<evidence type="ECO:0000313" key="1">
    <source>
        <dbReference type="EMBL" id="CAK7938167.1"/>
    </source>
</evidence>
<name>A0AAV1UWN2_9STRA</name>
<accession>A0AAV1UWN2</accession>
<dbReference type="PANTHER" id="PTHR37563">
    <property type="entry name" value="PHYTANOYL-COA DIOXYGENASE FAMILY PROTEIN (AFU_ORTHOLOGUE AFUA_2G03330)"/>
    <property type="match status" value="1"/>
</dbReference>
<dbReference type="Pfam" id="PF05721">
    <property type="entry name" value="PhyH"/>
    <property type="match status" value="1"/>
</dbReference>
<dbReference type="AlphaFoldDB" id="A0AAV1UWN2"/>
<dbReference type="EMBL" id="CAKLBY020000229">
    <property type="protein sequence ID" value="CAK7938167.1"/>
    <property type="molecule type" value="Genomic_DNA"/>
</dbReference>
<evidence type="ECO:0000313" key="2">
    <source>
        <dbReference type="Proteomes" id="UP001162060"/>
    </source>
</evidence>
<organism evidence="1 2">
    <name type="scientific">Peronospora matthiolae</name>
    <dbReference type="NCBI Taxonomy" id="2874970"/>
    <lineage>
        <taxon>Eukaryota</taxon>
        <taxon>Sar</taxon>
        <taxon>Stramenopiles</taxon>
        <taxon>Oomycota</taxon>
        <taxon>Peronosporomycetes</taxon>
        <taxon>Peronosporales</taxon>
        <taxon>Peronosporaceae</taxon>
        <taxon>Peronospora</taxon>
    </lineage>
</organism>
<dbReference type="InterPro" id="IPR051961">
    <property type="entry name" value="Fungal_Metabolite_Diox"/>
</dbReference>
<reference evidence="1" key="1">
    <citation type="submission" date="2024-01" db="EMBL/GenBank/DDBJ databases">
        <authorList>
            <person name="Webb A."/>
        </authorList>
    </citation>
    <scope>NUCLEOTIDE SEQUENCE</scope>
    <source>
        <strain evidence="1">Pm1</strain>
    </source>
</reference>
<proteinExistence type="predicted"/>
<comment type="caution">
    <text evidence="1">The sequence shown here is derived from an EMBL/GenBank/DDBJ whole genome shotgun (WGS) entry which is preliminary data.</text>
</comment>
<dbReference type="SUPFAM" id="SSF51197">
    <property type="entry name" value="Clavaminate synthase-like"/>
    <property type="match status" value="1"/>
</dbReference>
<sequence>MSAAELAQNVHSDGFVVLSGETYKVSPSVVELVRAQVLQRYEDFLTEAANQKLDLTLCEHSERLSGFYVRQGGRIDMQLSSSASQPHCLKSDTIATIRSVDMNQINAMTGIWQSVLKQVFAPDGFQLEYVGCVLSRPGDADQNWHLDGVHRNQQVQEPVDRLNVFVPLVAITDQTGGTEMKTRSHLHEDGALGTAFEGYTHLPSVTARVDTGTPIIMDYRVWHRGLANTSQTTVRPLLYFKYARMVARAATKDSAAALTKKRKRITPTVV</sequence>
<dbReference type="Proteomes" id="UP001162060">
    <property type="component" value="Unassembled WGS sequence"/>
</dbReference>
<dbReference type="PANTHER" id="PTHR37563:SF2">
    <property type="entry name" value="PHYTANOYL-COA DIOXYGENASE FAMILY PROTEIN (AFU_ORTHOLOGUE AFUA_2G03330)"/>
    <property type="match status" value="1"/>
</dbReference>
<dbReference type="Gene3D" id="2.60.120.620">
    <property type="entry name" value="q2cbj1_9rhob like domain"/>
    <property type="match status" value="1"/>
</dbReference>